<keyword evidence="1" id="KW-1133">Transmembrane helix</keyword>
<dbReference type="EMBL" id="LOPV01000210">
    <property type="protein sequence ID" value="KTG26904.1"/>
    <property type="molecule type" value="Genomic_DNA"/>
</dbReference>
<keyword evidence="1" id="KW-0472">Membrane</keyword>
<dbReference type="GO" id="GO:0004062">
    <property type="term" value="F:aryl sulfotransferase activity"/>
    <property type="evidence" value="ECO:0007669"/>
    <property type="project" value="InterPro"/>
</dbReference>
<dbReference type="InterPro" id="IPR010262">
    <property type="entry name" value="Arylsulfotransferase_bact"/>
</dbReference>
<keyword evidence="1" id="KW-0812">Transmembrane</keyword>
<dbReference type="AlphaFoldDB" id="A0A0W1SKU7"/>
<keyword evidence="3" id="KW-1185">Reference proteome</keyword>
<dbReference type="Gene3D" id="2.120.10.30">
    <property type="entry name" value="TolB, C-terminal domain"/>
    <property type="match status" value="1"/>
</dbReference>
<comment type="caution">
    <text evidence="2">The sequence shown here is derived from an EMBL/GenBank/DDBJ whole genome shotgun (WGS) entry which is preliminary data.</text>
</comment>
<sequence>MVERAHVRAAAAVALLVCLGVVSVAAATQSAPTVTDATADDIRVAPADGMTVVATDSNTWLGRERDGPRASAELVAFAADGTVAYYNGSHTRYWDVDPVEGTTATVEYLYSDHLTPEECGGDEVCTRNGIERVNLTTGDVEVIYSRVTPGKHSTRWHDGDRIDEDSYVVADIAQDRVFVVNTTSGLIEWAWDAQEDFDTATTGGPYPEDWTHLNDVEILPNGHIQVSLRNHDRVVYLDRETGLVHERTLGDGSHDIIYEQHNPDYLVNDDGDDAVLVSDSENNRLVEYRWTDGRWVRSWVWQDDRLQWPRDADRLPNGHTLVTDSNGNRVFELDETGEVVWSIPVAFPYEAERLGTGDESEGGPPAHELGLENRTASGLTVGGDGRAQVSILPGPVVNALYYILPQWMGPAALLASCLAGVVALGWVALEIRWFPYRVELNNPFSIRRRP</sequence>
<reference evidence="2 3" key="1">
    <citation type="submission" date="2015-12" db="EMBL/GenBank/DDBJ databases">
        <title>Haloferax profundi sp. nov. isolated from the Discovery deep brine-seawater interface in the Red Sea.</title>
        <authorList>
            <person name="Zhang G."/>
            <person name="Stingl U."/>
            <person name="Rashid M."/>
        </authorList>
    </citation>
    <scope>NUCLEOTIDE SEQUENCE [LARGE SCALE GENOMIC DNA]</scope>
    <source>
        <strain evidence="2 3">SB29</strain>
    </source>
</reference>
<evidence type="ECO:0000313" key="3">
    <source>
        <dbReference type="Proteomes" id="UP000053157"/>
    </source>
</evidence>
<dbReference type="RefSeq" id="WP_058572410.1">
    <property type="nucleotide sequence ID" value="NZ_LOPV01000210.1"/>
</dbReference>
<name>A0A0W1SKU7_9EURY</name>
<organism evidence="2 3">
    <name type="scientific">Haloferax profundi</name>
    <dbReference type="NCBI Taxonomy" id="1544718"/>
    <lineage>
        <taxon>Archaea</taxon>
        <taxon>Methanobacteriati</taxon>
        <taxon>Methanobacteriota</taxon>
        <taxon>Stenosarchaea group</taxon>
        <taxon>Halobacteria</taxon>
        <taxon>Halobacteriales</taxon>
        <taxon>Haloferacaceae</taxon>
        <taxon>Haloferax</taxon>
    </lineage>
</organism>
<evidence type="ECO:0000313" key="2">
    <source>
        <dbReference type="EMBL" id="KTG26904.1"/>
    </source>
</evidence>
<keyword evidence="2" id="KW-0808">Transferase</keyword>
<accession>A0A0W1SKU7</accession>
<dbReference type="Proteomes" id="UP000053157">
    <property type="component" value="Unassembled WGS sequence"/>
</dbReference>
<feature type="transmembrane region" description="Helical" evidence="1">
    <location>
        <begin position="407"/>
        <end position="429"/>
    </location>
</feature>
<dbReference type="InterPro" id="IPR011042">
    <property type="entry name" value="6-blade_b-propeller_TolB-like"/>
</dbReference>
<dbReference type="OrthoDB" id="306371at2157"/>
<gene>
    <name evidence="2" type="ORF">AUR66_15590</name>
</gene>
<dbReference type="SUPFAM" id="SSF63829">
    <property type="entry name" value="Calcium-dependent phosphotriesterase"/>
    <property type="match status" value="1"/>
</dbReference>
<evidence type="ECO:0000256" key="1">
    <source>
        <dbReference type="SAM" id="Phobius"/>
    </source>
</evidence>
<proteinExistence type="predicted"/>
<protein>
    <submittedName>
        <fullName evidence="2">Arylsulfotransferase (Asst)</fullName>
    </submittedName>
</protein>
<dbReference type="Pfam" id="PF05935">
    <property type="entry name" value="Arylsulfotrans"/>
    <property type="match status" value="1"/>
</dbReference>